<dbReference type="OMA" id="MVACSEK"/>
<feature type="domain" description="Putative plant transposon protein" evidence="3">
    <location>
        <begin position="85"/>
        <end position="265"/>
    </location>
</feature>
<evidence type="ECO:0000313" key="5">
    <source>
        <dbReference type="Proteomes" id="UP000091857"/>
    </source>
</evidence>
<dbReference type="EMBL" id="CM004403">
    <property type="protein sequence ID" value="OAY25469.1"/>
    <property type="molecule type" value="Genomic_DNA"/>
</dbReference>
<feature type="compositionally biased region" description="Polar residues" evidence="2">
    <location>
        <begin position="316"/>
        <end position="325"/>
    </location>
</feature>
<evidence type="ECO:0000313" key="4">
    <source>
        <dbReference type="EMBL" id="OAY25469.1"/>
    </source>
</evidence>
<dbReference type="Proteomes" id="UP000091857">
    <property type="component" value="Chromosome 17"/>
</dbReference>
<dbReference type="InterPro" id="IPR046796">
    <property type="entry name" value="Transposase_32_dom"/>
</dbReference>
<keyword evidence="1" id="KW-0175">Coiled coil</keyword>
<dbReference type="Pfam" id="PF20167">
    <property type="entry name" value="Transposase_32"/>
    <property type="match status" value="1"/>
</dbReference>
<comment type="caution">
    <text evidence="4">The sequence shown here is derived from an EMBL/GenBank/DDBJ whole genome shotgun (WGS) entry which is preliminary data.</text>
</comment>
<evidence type="ECO:0000256" key="2">
    <source>
        <dbReference type="SAM" id="MobiDB-lite"/>
    </source>
</evidence>
<evidence type="ECO:0000259" key="3">
    <source>
        <dbReference type="Pfam" id="PF20167"/>
    </source>
</evidence>
<keyword evidence="5" id="KW-1185">Reference proteome</keyword>
<reference evidence="5" key="1">
    <citation type="journal article" date="2016" name="Nat. Biotechnol.">
        <title>Sequencing wild and cultivated cassava and related species reveals extensive interspecific hybridization and genetic diversity.</title>
        <authorList>
            <person name="Bredeson J.V."/>
            <person name="Lyons J.B."/>
            <person name="Prochnik S.E."/>
            <person name="Wu G.A."/>
            <person name="Ha C.M."/>
            <person name="Edsinger-Gonzales E."/>
            <person name="Grimwood J."/>
            <person name="Schmutz J."/>
            <person name="Rabbi I.Y."/>
            <person name="Egesi C."/>
            <person name="Nauluvula P."/>
            <person name="Lebot V."/>
            <person name="Ndunguru J."/>
            <person name="Mkamilo G."/>
            <person name="Bart R.S."/>
            <person name="Setter T.L."/>
            <person name="Gleadow R.M."/>
            <person name="Kulakow P."/>
            <person name="Ferguson M.E."/>
            <person name="Rounsley S."/>
            <person name="Rokhsar D.S."/>
        </authorList>
    </citation>
    <scope>NUCLEOTIDE SEQUENCE [LARGE SCALE GENOMIC DNA]</scope>
    <source>
        <strain evidence="5">cv. AM560-2</strain>
    </source>
</reference>
<accession>A0A2C9U6K4</accession>
<proteinExistence type="predicted"/>
<evidence type="ECO:0000256" key="1">
    <source>
        <dbReference type="SAM" id="Coils"/>
    </source>
</evidence>
<feature type="region of interest" description="Disordered" evidence="2">
    <location>
        <begin position="316"/>
        <end position="361"/>
    </location>
</feature>
<sequence length="511" mass="58713">MAPQTRSCSSKRNNPSPTEDLEPDRLLKKRLKRPQSQEEPCHFPTKSCPERCHSPVICGEIVPGRFLDLNFFTEEGFQFGKWFKDMNWVPIVAMREKFYPKLVRHFYANLSYDSDKTQICSSVKGKEIRLNQKSLKKILGIPNLGTEIYDNNKWVDDAGVSRVGALRMVLDNPDLSELSKVNACHLKLEMRLLHHMVVHIILPRKRNFNYLSSMDLLIMWHILQGKPFNLPFALLSHMVACSEKKNAYLPYGMILTSIFKHFKVPLEEEEGVELKGSDVYSKVTLHKMGYVKGERGWFLKKDKAVVQPGLEIQSQGGLNVSQSQDAPIPAAPMSTSQQTPSHATTSMPDSNPTSSDSLSLEGVRRPSMIEGIFILVRGMKEDMRIMTMDSKLDDLQSKIEKLRSLVTQLRSQKREKTIGDMFLLLEVIMADMRTLRSKMDSVGSKINYLQTQLTEFYQQRQDWVKADKESVEWMIAETIAFQVQNRDIICRFETISSEIQDFWDCLSSMIR</sequence>
<gene>
    <name evidence="4" type="ORF">MANES_17G097500v8</name>
</gene>
<organism evidence="4 5">
    <name type="scientific">Manihot esculenta</name>
    <name type="common">Cassava</name>
    <name type="synonym">Jatropha manihot</name>
    <dbReference type="NCBI Taxonomy" id="3983"/>
    <lineage>
        <taxon>Eukaryota</taxon>
        <taxon>Viridiplantae</taxon>
        <taxon>Streptophyta</taxon>
        <taxon>Embryophyta</taxon>
        <taxon>Tracheophyta</taxon>
        <taxon>Spermatophyta</taxon>
        <taxon>Magnoliopsida</taxon>
        <taxon>eudicotyledons</taxon>
        <taxon>Gunneridae</taxon>
        <taxon>Pentapetalae</taxon>
        <taxon>rosids</taxon>
        <taxon>fabids</taxon>
        <taxon>Malpighiales</taxon>
        <taxon>Euphorbiaceae</taxon>
        <taxon>Crotonoideae</taxon>
        <taxon>Manihoteae</taxon>
        <taxon>Manihot</taxon>
    </lineage>
</organism>
<feature type="compositionally biased region" description="Polar residues" evidence="2">
    <location>
        <begin position="333"/>
        <end position="358"/>
    </location>
</feature>
<feature type="compositionally biased region" description="Polar residues" evidence="2">
    <location>
        <begin position="1"/>
        <end position="17"/>
    </location>
</feature>
<dbReference type="AlphaFoldDB" id="A0A2C9U6K4"/>
<name>A0A2C9U6K4_MANES</name>
<dbReference type="Gramene" id="Manes.17G097500.1.v8.1">
    <property type="protein sequence ID" value="Manes.17G097500.1.v8.1.CDS.1"/>
    <property type="gene ID" value="Manes.17G097500.v8.1"/>
</dbReference>
<feature type="region of interest" description="Disordered" evidence="2">
    <location>
        <begin position="1"/>
        <end position="25"/>
    </location>
</feature>
<protein>
    <recommendedName>
        <fullName evidence="3">Putative plant transposon protein domain-containing protein</fullName>
    </recommendedName>
</protein>
<feature type="coiled-coil region" evidence="1">
    <location>
        <begin position="385"/>
        <end position="415"/>
    </location>
</feature>